<dbReference type="PANTHER" id="PTHR43404">
    <property type="entry name" value="LIPOPOLYSACCHARIDE CHOLINEPHOSPHOTRANSFERASE LICD"/>
    <property type="match status" value="1"/>
</dbReference>
<sequence length="338" mass="38959">MRKLTLRLLPCHKKLVIFLSFALIIIMLFTPAVRNSVFYPVWPFAWRELGTLDAIQIQFFAQNILDVEAVASCPSRSPPTVKLSDVDRSRMKTYTDVDSSKLRNPEHQRFLPSMTVEDKVRLLHTYMVLAEALKTVRVEFFFVQGSLLGVHRHKGLIPWDDDIDIAVNVSDWKLVRHGLSCIEGFGLSVTNYMHWKFFSNNSQSSPGFPFVDIFFYTENKHFIWAMSKSTSYYLVFPKADTFPLTTGQFEGLRVPVPKNVDMLLKVRYNYDTCQSRSMNHKSHQVMSWSQISDIPLRVIDLSLPDVPPDGDVEIVQYYLFVGFWLFLASTVRLPNTAA</sequence>
<dbReference type="InterPro" id="IPR007074">
    <property type="entry name" value="LicD/FKTN/FKRP_NTP_transf"/>
</dbReference>
<feature type="domain" description="LicD/FKTN/FKRP nucleotidyltransferase" evidence="1">
    <location>
        <begin position="140"/>
        <end position="173"/>
    </location>
</feature>
<dbReference type="InterPro" id="IPR052942">
    <property type="entry name" value="LPS_cholinephosphotransferase"/>
</dbReference>
<name>A0A8S3YSX9_9EUPU</name>
<dbReference type="EMBL" id="CAJHNH020000728">
    <property type="protein sequence ID" value="CAG5119518.1"/>
    <property type="molecule type" value="Genomic_DNA"/>
</dbReference>
<protein>
    <recommendedName>
        <fullName evidence="1">LicD/FKTN/FKRP nucleotidyltransferase domain-containing protein</fullName>
    </recommendedName>
</protein>
<dbReference type="GO" id="GO:0009100">
    <property type="term" value="P:glycoprotein metabolic process"/>
    <property type="evidence" value="ECO:0007669"/>
    <property type="project" value="UniProtKB-ARBA"/>
</dbReference>
<proteinExistence type="predicted"/>
<dbReference type="AlphaFoldDB" id="A0A8S3YSX9"/>
<gene>
    <name evidence="2" type="ORF">CUNI_LOCUS5076</name>
</gene>
<dbReference type="Pfam" id="PF04991">
    <property type="entry name" value="LicD"/>
    <property type="match status" value="1"/>
</dbReference>
<keyword evidence="3" id="KW-1185">Reference proteome</keyword>
<accession>A0A8S3YSX9</accession>
<comment type="caution">
    <text evidence="2">The sequence shown here is derived from an EMBL/GenBank/DDBJ whole genome shotgun (WGS) entry which is preliminary data.</text>
</comment>
<organism evidence="2 3">
    <name type="scientific">Candidula unifasciata</name>
    <dbReference type="NCBI Taxonomy" id="100452"/>
    <lineage>
        <taxon>Eukaryota</taxon>
        <taxon>Metazoa</taxon>
        <taxon>Spiralia</taxon>
        <taxon>Lophotrochozoa</taxon>
        <taxon>Mollusca</taxon>
        <taxon>Gastropoda</taxon>
        <taxon>Heterobranchia</taxon>
        <taxon>Euthyneura</taxon>
        <taxon>Panpulmonata</taxon>
        <taxon>Eupulmonata</taxon>
        <taxon>Stylommatophora</taxon>
        <taxon>Helicina</taxon>
        <taxon>Helicoidea</taxon>
        <taxon>Geomitridae</taxon>
        <taxon>Candidula</taxon>
    </lineage>
</organism>
<dbReference type="Proteomes" id="UP000678393">
    <property type="component" value="Unassembled WGS sequence"/>
</dbReference>
<reference evidence="2" key="1">
    <citation type="submission" date="2021-04" db="EMBL/GenBank/DDBJ databases">
        <authorList>
            <consortium name="Molecular Ecology Group"/>
        </authorList>
    </citation>
    <scope>NUCLEOTIDE SEQUENCE</scope>
</reference>
<dbReference type="PANTHER" id="PTHR43404:SF1">
    <property type="entry name" value="MNN4P"/>
    <property type="match status" value="1"/>
</dbReference>
<dbReference type="OrthoDB" id="419198at2759"/>
<evidence type="ECO:0000313" key="3">
    <source>
        <dbReference type="Proteomes" id="UP000678393"/>
    </source>
</evidence>
<evidence type="ECO:0000259" key="1">
    <source>
        <dbReference type="Pfam" id="PF04991"/>
    </source>
</evidence>
<evidence type="ECO:0000313" key="2">
    <source>
        <dbReference type="EMBL" id="CAG5119518.1"/>
    </source>
</evidence>